<dbReference type="WBParaSite" id="Pan_g7448.t1">
    <property type="protein sequence ID" value="Pan_g7448.t1"/>
    <property type="gene ID" value="Pan_g7448"/>
</dbReference>
<accession>A0A7E4W7A2</accession>
<keyword evidence="1" id="KW-1185">Reference proteome</keyword>
<organism evidence="1 2">
    <name type="scientific">Panagrellus redivivus</name>
    <name type="common">Microworm</name>
    <dbReference type="NCBI Taxonomy" id="6233"/>
    <lineage>
        <taxon>Eukaryota</taxon>
        <taxon>Metazoa</taxon>
        <taxon>Ecdysozoa</taxon>
        <taxon>Nematoda</taxon>
        <taxon>Chromadorea</taxon>
        <taxon>Rhabditida</taxon>
        <taxon>Tylenchina</taxon>
        <taxon>Panagrolaimomorpha</taxon>
        <taxon>Panagrolaimoidea</taxon>
        <taxon>Panagrolaimidae</taxon>
        <taxon>Panagrellus</taxon>
    </lineage>
</organism>
<reference evidence="2" key="2">
    <citation type="submission" date="2020-10" db="UniProtKB">
        <authorList>
            <consortium name="WormBaseParasite"/>
        </authorList>
    </citation>
    <scope>IDENTIFICATION</scope>
</reference>
<reference evidence="1" key="1">
    <citation type="journal article" date="2013" name="Genetics">
        <title>The draft genome and transcriptome of Panagrellus redivivus are shaped by the harsh demands of a free-living lifestyle.</title>
        <authorList>
            <person name="Srinivasan J."/>
            <person name="Dillman A.R."/>
            <person name="Macchietto M.G."/>
            <person name="Heikkinen L."/>
            <person name="Lakso M."/>
            <person name="Fracchia K.M."/>
            <person name="Antoshechkin I."/>
            <person name="Mortazavi A."/>
            <person name="Wong G."/>
            <person name="Sternberg P.W."/>
        </authorList>
    </citation>
    <scope>NUCLEOTIDE SEQUENCE [LARGE SCALE GENOMIC DNA]</scope>
    <source>
        <strain evidence="1">MT8872</strain>
    </source>
</reference>
<sequence>MRTQKPDILIWRRCIRVGLYPRLTQQTFTSIASLTANRHMSALKWQCYCCFAEDEKTKNTEKSRQTAVKSFLPTRKLACFGGVMHPS</sequence>
<dbReference type="AlphaFoldDB" id="A0A7E4W7A2"/>
<proteinExistence type="predicted"/>
<dbReference type="Proteomes" id="UP000492821">
    <property type="component" value="Unassembled WGS sequence"/>
</dbReference>
<protein>
    <submittedName>
        <fullName evidence="2">Secreted protein</fullName>
    </submittedName>
</protein>
<evidence type="ECO:0000313" key="1">
    <source>
        <dbReference type="Proteomes" id="UP000492821"/>
    </source>
</evidence>
<name>A0A7E4W7A2_PANRE</name>
<evidence type="ECO:0000313" key="2">
    <source>
        <dbReference type="WBParaSite" id="Pan_g7448.t1"/>
    </source>
</evidence>